<dbReference type="InterPro" id="IPR036465">
    <property type="entry name" value="vWFA_dom_sf"/>
</dbReference>
<dbReference type="InterPro" id="IPR050934">
    <property type="entry name" value="ITIH"/>
</dbReference>
<evidence type="ECO:0000256" key="9">
    <source>
        <dbReference type="ARBA" id="ARBA00037051"/>
    </source>
</evidence>
<dbReference type="Pfam" id="PF00092">
    <property type="entry name" value="VWA"/>
    <property type="match status" value="1"/>
</dbReference>
<evidence type="ECO:0000259" key="13">
    <source>
        <dbReference type="PROSITE" id="PS51468"/>
    </source>
</evidence>
<dbReference type="Ensembl" id="ENSBJAT00000022749.1">
    <property type="protein sequence ID" value="ENSBJAP00000022126.1"/>
    <property type="gene ID" value="ENSBJAG00000013252.1"/>
</dbReference>
<accession>A0A8C0BWI5</accession>
<comment type="similarity">
    <text evidence="2">Belongs to the ITIH family.</text>
</comment>
<reference evidence="14" key="1">
    <citation type="submission" date="2025-08" db="UniProtKB">
        <authorList>
            <consortium name="Ensembl"/>
        </authorList>
    </citation>
    <scope>IDENTIFICATION</scope>
</reference>
<dbReference type="GO" id="GO:0030212">
    <property type="term" value="P:hyaluronan metabolic process"/>
    <property type="evidence" value="ECO:0007669"/>
    <property type="project" value="InterPro"/>
</dbReference>
<feature type="domain" description="VIT" evidence="13">
    <location>
        <begin position="7"/>
        <end position="136"/>
    </location>
</feature>
<evidence type="ECO:0000256" key="8">
    <source>
        <dbReference type="ARBA" id="ARBA00023180"/>
    </source>
</evidence>
<reference evidence="14" key="2">
    <citation type="submission" date="2025-09" db="UniProtKB">
        <authorList>
            <consortium name="Ensembl"/>
        </authorList>
    </citation>
    <scope>IDENTIFICATION</scope>
</reference>
<dbReference type="Pfam" id="PF06668">
    <property type="entry name" value="ITI_HC_C"/>
    <property type="match status" value="1"/>
</dbReference>
<evidence type="ECO:0000256" key="1">
    <source>
        <dbReference type="ARBA" id="ARBA00004613"/>
    </source>
</evidence>
<dbReference type="GO" id="GO:0005576">
    <property type="term" value="C:extracellular region"/>
    <property type="evidence" value="ECO:0007669"/>
    <property type="project" value="UniProtKB-SubCell"/>
</dbReference>
<dbReference type="PROSITE" id="PS50234">
    <property type="entry name" value="VWFA"/>
    <property type="match status" value="1"/>
</dbReference>
<keyword evidence="6" id="KW-0722">Serine protease inhibitor</keyword>
<evidence type="ECO:0000256" key="7">
    <source>
        <dbReference type="ARBA" id="ARBA00022974"/>
    </source>
</evidence>
<dbReference type="InterPro" id="IPR002035">
    <property type="entry name" value="VWF_A"/>
</dbReference>
<feature type="domain" description="VWFA" evidence="12">
    <location>
        <begin position="261"/>
        <end position="444"/>
    </location>
</feature>
<feature type="signal peptide" evidence="11">
    <location>
        <begin position="1"/>
        <end position="20"/>
    </location>
</feature>
<keyword evidence="3" id="KW-0964">Secreted</keyword>
<evidence type="ECO:0000313" key="14">
    <source>
        <dbReference type="Ensembl" id="ENSBJAP00000022126.1"/>
    </source>
</evidence>
<evidence type="ECO:0000256" key="3">
    <source>
        <dbReference type="ARBA" id="ARBA00022525"/>
    </source>
</evidence>
<proteinExistence type="inferred from homology"/>
<protein>
    <recommendedName>
        <fullName evidence="10">Inter-alpha-trypsin inhibitor heavy chain H3</fullName>
    </recommendedName>
</protein>
<evidence type="ECO:0000256" key="10">
    <source>
        <dbReference type="ARBA" id="ARBA00039924"/>
    </source>
</evidence>
<evidence type="ECO:0000256" key="6">
    <source>
        <dbReference type="ARBA" id="ARBA00022900"/>
    </source>
</evidence>
<dbReference type="SMART" id="SM00327">
    <property type="entry name" value="VWA"/>
    <property type="match status" value="1"/>
</dbReference>
<evidence type="ECO:0000256" key="5">
    <source>
        <dbReference type="ARBA" id="ARBA00022729"/>
    </source>
</evidence>
<dbReference type="PANTHER" id="PTHR10338:SF115">
    <property type="entry name" value="INTER-ALPHA-TRYPSIN INHIBITOR HEAVY CHAIN H3"/>
    <property type="match status" value="1"/>
</dbReference>
<comment type="subcellular location">
    <subcellularLocation>
        <location evidence="1">Secreted</location>
    </subcellularLocation>
</comment>
<dbReference type="GO" id="GO:0004867">
    <property type="term" value="F:serine-type endopeptidase inhibitor activity"/>
    <property type="evidence" value="ECO:0007669"/>
    <property type="project" value="UniProtKB-KW"/>
</dbReference>
<evidence type="ECO:0000256" key="11">
    <source>
        <dbReference type="SAM" id="SignalP"/>
    </source>
</evidence>
<keyword evidence="5 11" id="KW-0732">Signal</keyword>
<dbReference type="InterPro" id="IPR010600">
    <property type="entry name" value="ITI_HC_C"/>
</dbReference>
<dbReference type="PANTHER" id="PTHR10338">
    <property type="entry name" value="INTER-ALPHA-TRYPSIN INHIBITOR HEAVY CHAIN FAMILY MEMBER"/>
    <property type="match status" value="1"/>
</dbReference>
<dbReference type="AlphaFoldDB" id="A0A8C0BWI5"/>
<dbReference type="InterPro" id="IPR013694">
    <property type="entry name" value="VIT"/>
</dbReference>
<dbReference type="SUPFAM" id="SSF53300">
    <property type="entry name" value="vWA-like"/>
    <property type="match status" value="1"/>
</dbReference>
<evidence type="ECO:0000256" key="2">
    <source>
        <dbReference type="ARBA" id="ARBA00010158"/>
    </source>
</evidence>
<dbReference type="FunFam" id="3.40.50.410:FF:000013">
    <property type="entry name" value="inter-alpha-trypsin inhibitor heavy chain H2"/>
    <property type="match status" value="1"/>
</dbReference>
<dbReference type="SMART" id="SM00609">
    <property type="entry name" value="VIT"/>
    <property type="match status" value="1"/>
</dbReference>
<name>A0A8C0BWI5_9AVES</name>
<evidence type="ECO:0000259" key="12">
    <source>
        <dbReference type="PROSITE" id="PS50234"/>
    </source>
</evidence>
<keyword evidence="7" id="KW-0654">Proteoglycan</keyword>
<feature type="chain" id="PRO_5034545830" description="Inter-alpha-trypsin inhibitor heavy chain H3" evidence="11">
    <location>
        <begin position="21"/>
        <end position="861"/>
    </location>
</feature>
<keyword evidence="8" id="KW-0325">Glycoprotein</keyword>
<keyword evidence="15" id="KW-1185">Reference proteome</keyword>
<dbReference type="Gene3D" id="3.40.50.410">
    <property type="entry name" value="von Willebrand factor, type A domain"/>
    <property type="match status" value="1"/>
</dbReference>
<evidence type="ECO:0000256" key="4">
    <source>
        <dbReference type="ARBA" id="ARBA00022690"/>
    </source>
</evidence>
<evidence type="ECO:0000313" key="15">
    <source>
        <dbReference type="Proteomes" id="UP000694555"/>
    </source>
</evidence>
<dbReference type="Proteomes" id="UP000694555">
    <property type="component" value="Unplaced"/>
</dbReference>
<comment type="function">
    <text evidence="9">May act as a carrier of hyaluronan in serum or as a binding protein between hyaluronan and other matrix protein, including those on cell surfaces in tissues to regulate the localization, synthesis and degradation of hyaluronan which are essential to cells undergoing biological processes.</text>
</comment>
<sequence length="861" mass="97267">GILAPFFFFFSFFNLQVVNGIEIYSMKIDSKITSRFAHNVITSRAVNRGNVHKEVFFDVELPKTAFITNFSMTIDGVTYPGTIKEKEVAKKQYEKAVSKGQTAGLVKASGRKTEKFTVSVNIEAASKVTFELTYEELLKRQFGKYEMFIKVKPKQLVKDFEIEVNIFEPQGITELEAEGTFITNDLQNIIKKTFSDKKGHISFRPTLDQQRTCANCSQSVLDGDFTVRYDVKRTAPDDLQIVNGYFVHFFAPTNLPKLPKNVIFVIDISGSMSGREIQQTREALLKILDDIKEDDFFNFILFGSEVQTWKETLIKATPENLDEARKFVRGIDTAGMTNLHGGIMRGIDMLNAAHERNLVHKRSASIIIMLTDGQPNVGISNTQEIQEHVKKAIEGKYPLYNLGFGYGVDYSFLEKMALENKGLARRIYPDSDAALQLQGFYDEVSNPMLTDIELNYPENEISDLTKNSFKHFYDGSEIVVAGRFIDNNQNHLTVDVRGEGANDALSYTTQQDAQQTDKAFQEQEYIFGDYIERLWAYLTIEQLLEKRIAATGEEKENLTAKALDLSLKYKFVTPLTSMVVTKPEDYNNQDGIADKPIEGIDIFKILLYLRSQSFAFTVDGDPHFIISVPQKEDAICFNINENPGAVLNLINDPVTGITVNGELIGDKRANSDAKIQNTYFGKLGIANKHLDLKLTVTPEKITIQNGNEKTGFTWLDSVTLQQEGLTLIINRKKNLVLSMGSSASFVIVLHQVWKKHPLHQDFLGLYTLESDKLSEQTHGLLGQFFHPIDFTILEIHPGSDPKKPDATMIVKNNELTVTRGWQKDYRRDPKHGVDIPCWFVHNNGAGLIDGVHTDYIVSSLF</sequence>
<keyword evidence="4" id="KW-0646">Protease inhibitor</keyword>
<organism evidence="14 15">
    <name type="scientific">Buteo japonicus</name>
    <dbReference type="NCBI Taxonomy" id="224669"/>
    <lineage>
        <taxon>Eukaryota</taxon>
        <taxon>Metazoa</taxon>
        <taxon>Chordata</taxon>
        <taxon>Craniata</taxon>
        <taxon>Vertebrata</taxon>
        <taxon>Euteleostomi</taxon>
        <taxon>Archelosauria</taxon>
        <taxon>Archosauria</taxon>
        <taxon>Dinosauria</taxon>
        <taxon>Saurischia</taxon>
        <taxon>Theropoda</taxon>
        <taxon>Coelurosauria</taxon>
        <taxon>Aves</taxon>
        <taxon>Neognathae</taxon>
        <taxon>Neoaves</taxon>
        <taxon>Telluraves</taxon>
        <taxon>Accipitrimorphae</taxon>
        <taxon>Accipitriformes</taxon>
        <taxon>Accipitridae</taxon>
        <taxon>Accipitrinae</taxon>
        <taxon>Buteo</taxon>
    </lineage>
</organism>
<dbReference type="PROSITE" id="PS51468">
    <property type="entry name" value="VIT"/>
    <property type="match status" value="1"/>
</dbReference>
<dbReference type="Pfam" id="PF08487">
    <property type="entry name" value="VIT"/>
    <property type="match status" value="1"/>
</dbReference>